<feature type="transmembrane region" description="Helical" evidence="5">
    <location>
        <begin position="346"/>
        <end position="372"/>
    </location>
</feature>
<feature type="transmembrane region" description="Helical" evidence="5">
    <location>
        <begin position="137"/>
        <end position="158"/>
    </location>
</feature>
<dbReference type="SUPFAM" id="SSF103473">
    <property type="entry name" value="MFS general substrate transporter"/>
    <property type="match status" value="1"/>
</dbReference>
<sequence>MGAILSVVQLSYPGQETRTNDLVTYPALFMGLGNLVSVPLSMIIGRRPVFLGSLALMIAGGAWCAASKSLGSHIAGRMVMSVAAGQSESLVPLMVQEMYFLHNRSRHFGWMLFIQNVGVGSFFIASQHLVAAFGWRWWYGLFTIINGVILALSIPLAAETAFERSEADLAGNASRGAESSSAAGSRAITLAEHDAALENMKGRHWHDGLGWRTHAPWWTTIRTFYWQLLQCVLIWPIFLLFLINGALLGLYVFQSATFAVILIQPPYRVPFVNLAYVQGAQVLVSFIFLPLLGHGSDWMIKVLTRRNNSIYKPEYRLVPFIIPAIVGVVSAVIYGQAAHPRSPDQWTWAGIAVPYNGVFFAFVGAAIVGLTYSVDSFPAQAGPLLVLICAGRGIVSFGLSYATLPAVQSVGIDGLMNILAIISGVLSLLLIPAFFLGWRSRSWAHRFLFKTT</sequence>
<feature type="transmembrane region" description="Helical" evidence="5">
    <location>
        <begin position="232"/>
        <end position="253"/>
    </location>
</feature>
<dbReference type="GO" id="GO:0005886">
    <property type="term" value="C:plasma membrane"/>
    <property type="evidence" value="ECO:0007669"/>
    <property type="project" value="TreeGrafter"/>
</dbReference>
<protein>
    <recommendedName>
        <fullName evidence="8">Major facilitator superfamily (MFS) profile domain-containing protein</fullName>
    </recommendedName>
</protein>
<keyword evidence="7" id="KW-1185">Reference proteome</keyword>
<feature type="transmembrane region" description="Helical" evidence="5">
    <location>
        <begin position="416"/>
        <end position="438"/>
    </location>
</feature>
<dbReference type="PANTHER" id="PTHR23502">
    <property type="entry name" value="MAJOR FACILITATOR SUPERFAMILY"/>
    <property type="match status" value="1"/>
</dbReference>
<dbReference type="EMBL" id="JAPDFR010000009">
    <property type="protein sequence ID" value="KAK0383194.1"/>
    <property type="molecule type" value="Genomic_DNA"/>
</dbReference>
<feature type="transmembrane region" description="Helical" evidence="5">
    <location>
        <begin position="107"/>
        <end position="125"/>
    </location>
</feature>
<keyword evidence="3 5" id="KW-1133">Transmembrane helix</keyword>
<organism evidence="6 7">
    <name type="scientific">Sarocladium strictum</name>
    <name type="common">Black bundle disease fungus</name>
    <name type="synonym">Acremonium strictum</name>
    <dbReference type="NCBI Taxonomy" id="5046"/>
    <lineage>
        <taxon>Eukaryota</taxon>
        <taxon>Fungi</taxon>
        <taxon>Dikarya</taxon>
        <taxon>Ascomycota</taxon>
        <taxon>Pezizomycotina</taxon>
        <taxon>Sordariomycetes</taxon>
        <taxon>Hypocreomycetidae</taxon>
        <taxon>Hypocreales</taxon>
        <taxon>Sarocladiaceae</taxon>
        <taxon>Sarocladium</taxon>
    </lineage>
</organism>
<comment type="subcellular location">
    <subcellularLocation>
        <location evidence="1">Membrane</location>
        <topology evidence="1">Multi-pass membrane protein</topology>
    </subcellularLocation>
</comment>
<gene>
    <name evidence="6" type="ORF">NLU13_9107</name>
</gene>
<dbReference type="InterPro" id="IPR011701">
    <property type="entry name" value="MFS"/>
</dbReference>
<evidence type="ECO:0000256" key="3">
    <source>
        <dbReference type="ARBA" id="ARBA00022989"/>
    </source>
</evidence>
<comment type="caution">
    <text evidence="6">The sequence shown here is derived from an EMBL/GenBank/DDBJ whole genome shotgun (WGS) entry which is preliminary data.</text>
</comment>
<dbReference type="InterPro" id="IPR036259">
    <property type="entry name" value="MFS_trans_sf"/>
</dbReference>
<evidence type="ECO:0000256" key="1">
    <source>
        <dbReference type="ARBA" id="ARBA00004141"/>
    </source>
</evidence>
<name>A0AA39L444_SARSR</name>
<feature type="transmembrane region" description="Helical" evidence="5">
    <location>
        <begin position="273"/>
        <end position="294"/>
    </location>
</feature>
<evidence type="ECO:0000313" key="6">
    <source>
        <dbReference type="EMBL" id="KAK0383194.1"/>
    </source>
</evidence>
<dbReference type="Pfam" id="PF07690">
    <property type="entry name" value="MFS_1"/>
    <property type="match status" value="1"/>
</dbReference>
<evidence type="ECO:0000256" key="5">
    <source>
        <dbReference type="SAM" id="Phobius"/>
    </source>
</evidence>
<dbReference type="Proteomes" id="UP001175261">
    <property type="component" value="Unassembled WGS sequence"/>
</dbReference>
<keyword evidence="2 5" id="KW-0812">Transmembrane</keyword>
<evidence type="ECO:0000256" key="4">
    <source>
        <dbReference type="ARBA" id="ARBA00023136"/>
    </source>
</evidence>
<feature type="transmembrane region" description="Helical" evidence="5">
    <location>
        <begin position="384"/>
        <end position="404"/>
    </location>
</feature>
<evidence type="ECO:0008006" key="8">
    <source>
        <dbReference type="Google" id="ProtNLM"/>
    </source>
</evidence>
<evidence type="ECO:0000256" key="2">
    <source>
        <dbReference type="ARBA" id="ARBA00022692"/>
    </source>
</evidence>
<feature type="transmembrane region" description="Helical" evidence="5">
    <location>
        <begin position="22"/>
        <end position="42"/>
    </location>
</feature>
<dbReference type="PANTHER" id="PTHR23502:SF164">
    <property type="entry name" value="MAJOR FACILITATOR SUPERFAMILY (MFS) PROFILE DOMAIN-CONTAINING PROTEIN"/>
    <property type="match status" value="1"/>
</dbReference>
<feature type="transmembrane region" description="Helical" evidence="5">
    <location>
        <begin position="49"/>
        <end position="68"/>
    </location>
</feature>
<dbReference type="GO" id="GO:0022857">
    <property type="term" value="F:transmembrane transporter activity"/>
    <property type="evidence" value="ECO:0007669"/>
    <property type="project" value="InterPro"/>
</dbReference>
<proteinExistence type="predicted"/>
<dbReference type="AlphaFoldDB" id="A0AA39L444"/>
<feature type="transmembrane region" description="Helical" evidence="5">
    <location>
        <begin position="315"/>
        <end position="334"/>
    </location>
</feature>
<accession>A0AA39L444</accession>
<reference evidence="6" key="1">
    <citation type="submission" date="2022-10" db="EMBL/GenBank/DDBJ databases">
        <title>Determination and structural analysis of whole genome sequence of Sarocladium strictum F4-1.</title>
        <authorList>
            <person name="Hu L."/>
            <person name="Jiang Y."/>
        </authorList>
    </citation>
    <scope>NUCLEOTIDE SEQUENCE</scope>
    <source>
        <strain evidence="6">F4-1</strain>
    </source>
</reference>
<keyword evidence="4 5" id="KW-0472">Membrane</keyword>
<dbReference type="Gene3D" id="1.20.1250.20">
    <property type="entry name" value="MFS general substrate transporter like domains"/>
    <property type="match status" value="1"/>
</dbReference>
<evidence type="ECO:0000313" key="7">
    <source>
        <dbReference type="Proteomes" id="UP001175261"/>
    </source>
</evidence>